<dbReference type="GO" id="GO:0016740">
    <property type="term" value="F:transferase activity"/>
    <property type="evidence" value="ECO:0007669"/>
    <property type="project" value="UniProtKB-KW"/>
</dbReference>
<dbReference type="SUPFAM" id="SSF55729">
    <property type="entry name" value="Acyl-CoA N-acyltransferases (Nat)"/>
    <property type="match status" value="1"/>
</dbReference>
<sequence>MQEATHTTATHTVRWHGSIDDIPRSDWDRIIGNGLTVKSWVFTKAVQRSALDAVEIRYLTVHRDGRLSGLAACFVFKVDIVILAPGVVRRAVAAMRKVFPSLLFLKLFFVGSPIATCENHMAIDPALAPEAARDVADHMFSALCEEARRAGCYFTIVKEIPDTSSESFAATFRHRFRLFPSLPTSRIPLLPGSLPFPSTLRRNYRKRFKSALTESNRAGHRWEVLEHYGHLSAEFHAMYLAVYDRSISKFEKLTPEFLARVNEELAGNSALLTCRDTEGRLIAAAVMVFDEERLVPLYLGLDYSQTQNTAVYYNVIFRAVLEAERRGMRCVVLGQSAYDAKAKSGAIFEPLQLGLHSNHRWGRWLIRWVFGSLFRETPLPLTVHNEAALADPCFTAACQG</sequence>
<organism evidence="1 2">
    <name type="scientific">Corallococcus exercitus</name>
    <dbReference type="NCBI Taxonomy" id="2316736"/>
    <lineage>
        <taxon>Bacteria</taxon>
        <taxon>Pseudomonadati</taxon>
        <taxon>Myxococcota</taxon>
        <taxon>Myxococcia</taxon>
        <taxon>Myxococcales</taxon>
        <taxon>Cystobacterineae</taxon>
        <taxon>Myxococcaceae</taxon>
        <taxon>Corallococcus</taxon>
    </lineage>
</organism>
<dbReference type="InterPro" id="IPR016181">
    <property type="entry name" value="Acyl_CoA_acyltransferase"/>
</dbReference>
<dbReference type="Gene3D" id="3.40.630.30">
    <property type="match status" value="1"/>
</dbReference>
<gene>
    <name evidence="1" type="ORF">HMI49_22615</name>
</gene>
<evidence type="ECO:0000313" key="1">
    <source>
        <dbReference type="EMBL" id="NOK35999.1"/>
    </source>
</evidence>
<reference evidence="1 2" key="1">
    <citation type="submission" date="2020-05" db="EMBL/GenBank/DDBJ databases">
        <authorList>
            <person name="Whitworth D."/>
        </authorList>
    </citation>
    <scope>NUCLEOTIDE SEQUENCE [LARGE SCALE GENOMIC DNA]</scope>
    <source>
        <strain evidence="1 2">AB043B</strain>
    </source>
</reference>
<proteinExistence type="predicted"/>
<evidence type="ECO:0000313" key="2">
    <source>
        <dbReference type="Proteomes" id="UP000563426"/>
    </source>
</evidence>
<comment type="caution">
    <text evidence="1">The sequence shown here is derived from an EMBL/GenBank/DDBJ whole genome shotgun (WGS) entry which is preliminary data.</text>
</comment>
<keyword evidence="1" id="KW-0808">Transferase</keyword>
<dbReference type="OrthoDB" id="3034222at2"/>
<dbReference type="AlphaFoldDB" id="A0A3A8I7U7"/>
<keyword evidence="2" id="KW-1185">Reference proteome</keyword>
<dbReference type="Proteomes" id="UP000563426">
    <property type="component" value="Unassembled WGS sequence"/>
</dbReference>
<dbReference type="EMBL" id="JABFJV010000139">
    <property type="protein sequence ID" value="NOK35999.1"/>
    <property type="molecule type" value="Genomic_DNA"/>
</dbReference>
<name>A0A3A8I7U7_9BACT</name>
<dbReference type="RefSeq" id="WP_120525152.1">
    <property type="nucleotide sequence ID" value="NZ_JABFJV010000139.1"/>
</dbReference>
<accession>A0A3A8I7U7</accession>
<protein>
    <submittedName>
        <fullName evidence="1">GNAT family N-acetyltransferase</fullName>
    </submittedName>
</protein>